<dbReference type="AlphaFoldDB" id="A0A2X1R6D4"/>
<feature type="transmembrane region" description="Helical" evidence="1">
    <location>
        <begin position="21"/>
        <end position="41"/>
    </location>
</feature>
<evidence type="ECO:0000313" key="3">
    <source>
        <dbReference type="Proteomes" id="UP000251942"/>
    </source>
</evidence>
<protein>
    <submittedName>
        <fullName evidence="2">Uncharacterized protein</fullName>
    </submittedName>
</protein>
<dbReference type="Proteomes" id="UP000251942">
    <property type="component" value="Unassembled WGS sequence"/>
</dbReference>
<accession>A0A2X1R6D4</accession>
<evidence type="ECO:0000256" key="1">
    <source>
        <dbReference type="SAM" id="Phobius"/>
    </source>
</evidence>
<organism evidence="2 3">
    <name type="scientific">Legionella feeleii</name>
    <dbReference type="NCBI Taxonomy" id="453"/>
    <lineage>
        <taxon>Bacteria</taxon>
        <taxon>Pseudomonadati</taxon>
        <taxon>Pseudomonadota</taxon>
        <taxon>Gammaproteobacteria</taxon>
        <taxon>Legionellales</taxon>
        <taxon>Legionellaceae</taxon>
        <taxon>Legionella</taxon>
    </lineage>
</organism>
<reference evidence="2 3" key="1">
    <citation type="submission" date="2018-06" db="EMBL/GenBank/DDBJ databases">
        <authorList>
            <consortium name="Pathogen Informatics"/>
            <person name="Doyle S."/>
        </authorList>
    </citation>
    <scope>NUCLEOTIDE SEQUENCE [LARGE SCALE GENOMIC DNA]</scope>
    <source>
        <strain evidence="2 3">NCTC12022</strain>
    </source>
</reference>
<name>A0A2X1R6D4_9GAMM</name>
<gene>
    <name evidence="2" type="ORF">NCTC12022_03098</name>
</gene>
<sequence length="48" mass="5329">MSSEAQAINAFRAWIVERSTALNYLVAFFSFLTLTSGLLFLSKGRATQ</sequence>
<evidence type="ECO:0000313" key="2">
    <source>
        <dbReference type="EMBL" id="SPX62340.1"/>
    </source>
</evidence>
<dbReference type="EMBL" id="UASS01000038">
    <property type="protein sequence ID" value="SPX62340.1"/>
    <property type="molecule type" value="Genomic_DNA"/>
</dbReference>
<keyword evidence="1" id="KW-0812">Transmembrane</keyword>
<keyword evidence="1" id="KW-1133">Transmembrane helix</keyword>
<keyword evidence="1" id="KW-0472">Membrane</keyword>
<proteinExistence type="predicted"/>